<protein>
    <recommendedName>
        <fullName evidence="3">Secreted protein</fullName>
    </recommendedName>
</protein>
<dbReference type="Proteomes" id="UP000824782">
    <property type="component" value="Unassembled WGS sequence"/>
</dbReference>
<evidence type="ECO:0000313" key="2">
    <source>
        <dbReference type="Proteomes" id="UP000824782"/>
    </source>
</evidence>
<dbReference type="EMBL" id="WNYA01000002">
    <property type="protein sequence ID" value="KAG8588376.1"/>
    <property type="molecule type" value="Genomic_DNA"/>
</dbReference>
<keyword evidence="2" id="KW-1185">Reference proteome</keyword>
<organism evidence="1 2">
    <name type="scientific">Engystomops pustulosus</name>
    <name type="common">Tungara frog</name>
    <name type="synonym">Physalaemus pustulosus</name>
    <dbReference type="NCBI Taxonomy" id="76066"/>
    <lineage>
        <taxon>Eukaryota</taxon>
        <taxon>Metazoa</taxon>
        <taxon>Chordata</taxon>
        <taxon>Craniata</taxon>
        <taxon>Vertebrata</taxon>
        <taxon>Euteleostomi</taxon>
        <taxon>Amphibia</taxon>
        <taxon>Batrachia</taxon>
        <taxon>Anura</taxon>
        <taxon>Neobatrachia</taxon>
        <taxon>Hyloidea</taxon>
        <taxon>Leptodactylidae</taxon>
        <taxon>Leiuperinae</taxon>
        <taxon>Engystomops</taxon>
    </lineage>
</organism>
<gene>
    <name evidence="1" type="ORF">GDO81_005962</name>
</gene>
<reference evidence="1" key="1">
    <citation type="thesis" date="2020" institute="ProQuest LLC" country="789 East Eisenhower Parkway, Ann Arbor, MI, USA">
        <title>Comparative Genomics and Chromosome Evolution.</title>
        <authorList>
            <person name="Mudd A.B."/>
        </authorList>
    </citation>
    <scope>NUCLEOTIDE SEQUENCE</scope>
    <source>
        <strain evidence="1">237g6f4</strain>
        <tissue evidence="1">Blood</tissue>
    </source>
</reference>
<name>A0AAV7CV38_ENGPU</name>
<accession>A0AAV7CV38</accession>
<dbReference type="AlphaFoldDB" id="A0AAV7CV38"/>
<evidence type="ECO:0000313" key="1">
    <source>
        <dbReference type="EMBL" id="KAG8588376.1"/>
    </source>
</evidence>
<sequence>MHPVTLFIACVGQVAWLSLALSLRFRRVLCLAISKTPMVFNGATEHRVYLLLHQLDLHSWDQWGSQKSHPTCQIANRAGGCSAATG</sequence>
<proteinExistence type="predicted"/>
<evidence type="ECO:0008006" key="3">
    <source>
        <dbReference type="Google" id="ProtNLM"/>
    </source>
</evidence>
<comment type="caution">
    <text evidence="1">The sequence shown here is derived from an EMBL/GenBank/DDBJ whole genome shotgun (WGS) entry which is preliminary data.</text>
</comment>